<keyword evidence="5 8" id="KW-0812">Transmembrane</keyword>
<feature type="transmembrane region" description="Helical" evidence="8">
    <location>
        <begin position="259"/>
        <end position="286"/>
    </location>
</feature>
<evidence type="ECO:0000256" key="6">
    <source>
        <dbReference type="ARBA" id="ARBA00022989"/>
    </source>
</evidence>
<keyword evidence="7 8" id="KW-0472">Membrane</keyword>
<comment type="subcellular location">
    <subcellularLocation>
        <location evidence="1">Cell membrane</location>
        <topology evidence="1">Multi-pass membrane protein</topology>
    </subcellularLocation>
</comment>
<proteinExistence type="inferred from homology"/>
<evidence type="ECO:0000256" key="7">
    <source>
        <dbReference type="ARBA" id="ARBA00023136"/>
    </source>
</evidence>
<dbReference type="InterPro" id="IPR037294">
    <property type="entry name" value="ABC_BtuC-like"/>
</dbReference>
<dbReference type="PANTHER" id="PTHR30472">
    <property type="entry name" value="FERRIC ENTEROBACTIN TRANSPORT SYSTEM PERMEASE PROTEIN"/>
    <property type="match status" value="1"/>
</dbReference>
<feature type="transmembrane region" description="Helical" evidence="8">
    <location>
        <begin position="167"/>
        <end position="188"/>
    </location>
</feature>
<reference evidence="9 10" key="1">
    <citation type="submission" date="2021-05" db="EMBL/GenBank/DDBJ databases">
        <title>Kineosporia and Streptomyces sp. nov. two new marine actinobacteria isolated from Coral.</title>
        <authorList>
            <person name="Buangrab K."/>
            <person name="Sutthacheep M."/>
            <person name="Yeemin T."/>
            <person name="Harunari E."/>
            <person name="Igarashi Y."/>
            <person name="Kanchanasin P."/>
            <person name="Tanasupawat S."/>
            <person name="Phongsopitanun W."/>
        </authorList>
    </citation>
    <scope>NUCLEOTIDE SEQUENCE [LARGE SCALE GENOMIC DNA]</scope>
    <source>
        <strain evidence="9 10">J2-2</strain>
    </source>
</reference>
<feature type="transmembrane region" description="Helical" evidence="8">
    <location>
        <begin position="298"/>
        <end position="320"/>
    </location>
</feature>
<dbReference type="RefSeq" id="WP_214160510.1">
    <property type="nucleotide sequence ID" value="NZ_JAHBAY010000022.1"/>
</dbReference>
<feature type="transmembrane region" description="Helical" evidence="8">
    <location>
        <begin position="26"/>
        <end position="45"/>
    </location>
</feature>
<dbReference type="SUPFAM" id="SSF81345">
    <property type="entry name" value="ABC transporter involved in vitamin B12 uptake, BtuC"/>
    <property type="match status" value="1"/>
</dbReference>
<dbReference type="Gene3D" id="1.10.3470.10">
    <property type="entry name" value="ABC transporter involved in vitamin B12 uptake, BtuC"/>
    <property type="match status" value="1"/>
</dbReference>
<evidence type="ECO:0000313" key="9">
    <source>
        <dbReference type="EMBL" id="MBT0773973.1"/>
    </source>
</evidence>
<evidence type="ECO:0000256" key="8">
    <source>
        <dbReference type="SAM" id="Phobius"/>
    </source>
</evidence>
<feature type="transmembrane region" description="Helical" evidence="8">
    <location>
        <begin position="326"/>
        <end position="345"/>
    </location>
</feature>
<feature type="transmembrane region" description="Helical" evidence="8">
    <location>
        <begin position="75"/>
        <end position="95"/>
    </location>
</feature>
<sequence length="357" mass="35475">MSLAGTVPTPAPTVTRARTVPAQTRSLAVTAGCLGLAVLLGLAVGSRGLTPAELLGVVTGSGTAEARAIVLDLRLSRTLAAVIAGAGLAVAGAVIQGHTRNPLADPGLLGVTSGAAVAVVLAIFLLGITDPAGYLWFCLLGALLGTVLVTAVGLAGARRRDASPAALVLAGAAVNALLAAVTGVLLLLDSATLDVYRFWTVGSLAGGPDPEVLRVAGPFVLAGIVLALAHAPALDALALGDDAAKSLGRNPLRTRLTGLAAVTLLAGGAVACAGSLGFVGLVAPHVMRRVTGPGHRWLLPQCALAGGVLVLLADVIGRLVVHPAELPAGVVLGVLGAPAFIAIVVRHKNQRNNQGRR</sequence>
<protein>
    <submittedName>
        <fullName evidence="9">Iron ABC transporter permease</fullName>
    </submittedName>
</protein>
<evidence type="ECO:0000313" key="10">
    <source>
        <dbReference type="Proteomes" id="UP001197247"/>
    </source>
</evidence>
<feature type="transmembrane region" description="Helical" evidence="8">
    <location>
        <begin position="107"/>
        <end position="128"/>
    </location>
</feature>
<evidence type="ECO:0000256" key="2">
    <source>
        <dbReference type="ARBA" id="ARBA00007935"/>
    </source>
</evidence>
<dbReference type="Proteomes" id="UP001197247">
    <property type="component" value="Unassembled WGS sequence"/>
</dbReference>
<dbReference type="CDD" id="cd06550">
    <property type="entry name" value="TM_ABC_iron-siderophores_like"/>
    <property type="match status" value="1"/>
</dbReference>
<comment type="similarity">
    <text evidence="2">Belongs to the binding-protein-dependent transport system permease family. FecCD subfamily.</text>
</comment>
<dbReference type="EMBL" id="JAHBAY010000022">
    <property type="protein sequence ID" value="MBT0773973.1"/>
    <property type="molecule type" value="Genomic_DNA"/>
</dbReference>
<evidence type="ECO:0000256" key="4">
    <source>
        <dbReference type="ARBA" id="ARBA00022475"/>
    </source>
</evidence>
<accession>A0ABS5TT37</accession>
<feature type="transmembrane region" description="Helical" evidence="8">
    <location>
        <begin position="134"/>
        <end position="155"/>
    </location>
</feature>
<evidence type="ECO:0000256" key="3">
    <source>
        <dbReference type="ARBA" id="ARBA00022448"/>
    </source>
</evidence>
<gene>
    <name evidence="9" type="ORF">KIH74_33825</name>
</gene>
<organism evidence="9 10">
    <name type="scientific">Kineosporia corallincola</name>
    <dbReference type="NCBI Taxonomy" id="2835133"/>
    <lineage>
        <taxon>Bacteria</taxon>
        <taxon>Bacillati</taxon>
        <taxon>Actinomycetota</taxon>
        <taxon>Actinomycetes</taxon>
        <taxon>Kineosporiales</taxon>
        <taxon>Kineosporiaceae</taxon>
        <taxon>Kineosporia</taxon>
    </lineage>
</organism>
<keyword evidence="4" id="KW-1003">Cell membrane</keyword>
<keyword evidence="6 8" id="KW-1133">Transmembrane helix</keyword>
<keyword evidence="3" id="KW-0813">Transport</keyword>
<comment type="caution">
    <text evidence="9">The sequence shown here is derived from an EMBL/GenBank/DDBJ whole genome shotgun (WGS) entry which is preliminary data.</text>
</comment>
<keyword evidence="10" id="KW-1185">Reference proteome</keyword>
<dbReference type="Pfam" id="PF01032">
    <property type="entry name" value="FecCD"/>
    <property type="match status" value="1"/>
</dbReference>
<evidence type="ECO:0000256" key="5">
    <source>
        <dbReference type="ARBA" id="ARBA00022692"/>
    </source>
</evidence>
<dbReference type="InterPro" id="IPR000522">
    <property type="entry name" value="ABC_transptr_permease_BtuC"/>
</dbReference>
<dbReference type="PANTHER" id="PTHR30472:SF1">
    <property type="entry name" value="FE(3+) DICITRATE TRANSPORT SYSTEM PERMEASE PROTEIN FECC-RELATED"/>
    <property type="match status" value="1"/>
</dbReference>
<evidence type="ECO:0000256" key="1">
    <source>
        <dbReference type="ARBA" id="ARBA00004651"/>
    </source>
</evidence>
<name>A0ABS5TT37_9ACTN</name>